<reference evidence="1 2" key="1">
    <citation type="submission" date="2019-07" db="EMBL/GenBank/DDBJ databases">
        <title>The pathways for chlorine oxyanion respiration interact through the shared metabolite chlorate.</title>
        <authorList>
            <person name="Barnum T.P."/>
            <person name="Cheng Y."/>
            <person name="Hill K.A."/>
            <person name="Lucas L.N."/>
            <person name="Carlson H.K."/>
            <person name="Coates J.D."/>
        </authorList>
    </citation>
    <scope>NUCLEOTIDE SEQUENCE [LARGE SCALE GENOMIC DNA]</scope>
    <source>
        <strain evidence="1 2">BK-1</strain>
    </source>
</reference>
<comment type="caution">
    <text evidence="1">The sequence shown here is derived from an EMBL/GenBank/DDBJ whole genome shotgun (WGS) entry which is preliminary data.</text>
</comment>
<proteinExistence type="predicted"/>
<sequence length="362" mass="40940">MDVLIPFAKHVATNRVVSVDEVPRGNACGCVCIFCDVPMQARKGGINREHFSHQPRLVDDEHYCPASFQRSIFWMARRILSESREISLPSYDLTFDEPHYGLRQSSTLVDEQRLKYDSIIFPYFLSNLAYDVALLNVGEYTLAVTLVFGGIDTPGAFVYQEQALAHVVIEMRPIELLFDNHKTGFRLLMESLLLSSLEGKRWTYYPTQEALAESFKAKFEAAVQAFAKQENERTRRLNSGTLRQSSSEVRSVNQQPLAAGNVSIGRDRLMQRVSELVHIVQKLNAQNVTSGYLCEACKIMRKPHSDICSYCGHKAYTVVPITSAYLSSLEKKYWCWNYAEKSLAVVPKIGSTTKANEDRGIS</sequence>
<keyword evidence="2" id="KW-1185">Reference proteome</keyword>
<name>A0A557RX33_9GAMM</name>
<dbReference type="Proteomes" id="UP000316649">
    <property type="component" value="Unassembled WGS sequence"/>
</dbReference>
<accession>A0A557RX33</accession>
<dbReference type="EMBL" id="VMNH01000030">
    <property type="protein sequence ID" value="TVO69703.1"/>
    <property type="molecule type" value="Genomic_DNA"/>
</dbReference>
<dbReference type="OrthoDB" id="9134102at2"/>
<protein>
    <submittedName>
        <fullName evidence="1">Uncharacterized protein</fullName>
    </submittedName>
</protein>
<dbReference type="AlphaFoldDB" id="A0A557RX33"/>
<organism evidence="1 2">
    <name type="scientific">Sedimenticola selenatireducens</name>
    <dbReference type="NCBI Taxonomy" id="191960"/>
    <lineage>
        <taxon>Bacteria</taxon>
        <taxon>Pseudomonadati</taxon>
        <taxon>Pseudomonadota</taxon>
        <taxon>Gammaproteobacteria</taxon>
        <taxon>Chromatiales</taxon>
        <taxon>Sedimenticolaceae</taxon>
        <taxon>Sedimenticola</taxon>
    </lineage>
</organism>
<evidence type="ECO:0000313" key="2">
    <source>
        <dbReference type="Proteomes" id="UP000316649"/>
    </source>
</evidence>
<dbReference type="RefSeq" id="WP_144360440.1">
    <property type="nucleotide sequence ID" value="NZ_VMNH01000030.1"/>
</dbReference>
<evidence type="ECO:0000313" key="1">
    <source>
        <dbReference type="EMBL" id="TVO69703.1"/>
    </source>
</evidence>
<gene>
    <name evidence="1" type="ORF">FHP88_17750</name>
</gene>